<dbReference type="Proteomes" id="UP000037269">
    <property type="component" value="Unassembled WGS sequence"/>
</dbReference>
<reference evidence="2 4" key="1">
    <citation type="submission" date="2015-07" db="EMBL/GenBank/DDBJ databases">
        <title>Fjat-14205 dsm 2895.</title>
        <authorList>
            <person name="Liu B."/>
            <person name="Wang J."/>
            <person name="Zhu Y."/>
            <person name="Liu G."/>
            <person name="Chen Q."/>
            <person name="Chen Z."/>
            <person name="Lan J."/>
            <person name="Che J."/>
            <person name="Ge C."/>
            <person name="Shi H."/>
            <person name="Pan Z."/>
            <person name="Liu X."/>
        </authorList>
    </citation>
    <scope>NUCLEOTIDE SEQUENCE [LARGE SCALE GENOMIC DNA]</scope>
    <source>
        <strain evidence="2 4">DSM 2895</strain>
    </source>
</reference>
<feature type="transmembrane region" description="Helical" evidence="1">
    <location>
        <begin position="6"/>
        <end position="26"/>
    </location>
</feature>
<evidence type="ECO:0000313" key="2">
    <source>
        <dbReference type="EMBL" id="KON84177.1"/>
    </source>
</evidence>
<name>A0A0D1WMA7_ANEMI</name>
<keyword evidence="1" id="KW-0472">Membrane</keyword>
<keyword evidence="1" id="KW-1133">Transmembrane helix</keyword>
<keyword evidence="1" id="KW-0812">Transmembrane</keyword>
<dbReference type="Proteomes" id="UP000182836">
    <property type="component" value="Unassembled WGS sequence"/>
</dbReference>
<dbReference type="EMBL" id="FNED01000029">
    <property type="protein sequence ID" value="SDJ81855.1"/>
    <property type="molecule type" value="Genomic_DNA"/>
</dbReference>
<dbReference type="AlphaFoldDB" id="A0A0D1WMA7"/>
<dbReference type="PATRIC" id="fig|47500.8.peg.7146"/>
<dbReference type="GeneID" id="42309354"/>
<dbReference type="EMBL" id="LGUG01000013">
    <property type="protein sequence ID" value="KON84177.1"/>
    <property type="molecule type" value="Genomic_DNA"/>
</dbReference>
<proteinExistence type="predicted"/>
<evidence type="ECO:0000256" key="1">
    <source>
        <dbReference type="SAM" id="Phobius"/>
    </source>
</evidence>
<evidence type="ECO:0000313" key="4">
    <source>
        <dbReference type="Proteomes" id="UP000037269"/>
    </source>
</evidence>
<dbReference type="RefSeq" id="WP_043063586.1">
    <property type="nucleotide sequence ID" value="NZ_BJOA01000088.1"/>
</dbReference>
<evidence type="ECO:0000313" key="5">
    <source>
        <dbReference type="Proteomes" id="UP000182836"/>
    </source>
</evidence>
<evidence type="ECO:0000313" key="3">
    <source>
        <dbReference type="EMBL" id="SDJ81855.1"/>
    </source>
</evidence>
<keyword evidence="4" id="KW-1185">Reference proteome</keyword>
<protein>
    <submittedName>
        <fullName evidence="2">Uncharacterized protein</fullName>
    </submittedName>
</protein>
<organism evidence="2 4">
    <name type="scientific">Aneurinibacillus migulanus</name>
    <name type="common">Bacillus migulanus</name>
    <dbReference type="NCBI Taxonomy" id="47500"/>
    <lineage>
        <taxon>Bacteria</taxon>
        <taxon>Bacillati</taxon>
        <taxon>Bacillota</taxon>
        <taxon>Bacilli</taxon>
        <taxon>Bacillales</taxon>
        <taxon>Paenibacillaceae</taxon>
        <taxon>Aneurinibacillus group</taxon>
        <taxon>Aneurinibacillus</taxon>
    </lineage>
</organism>
<reference evidence="3 5" key="2">
    <citation type="submission" date="2016-10" db="EMBL/GenBank/DDBJ databases">
        <authorList>
            <person name="de Groot N.N."/>
        </authorList>
    </citation>
    <scope>NUCLEOTIDE SEQUENCE [LARGE SCALE GENOMIC DNA]</scope>
    <source>
        <strain evidence="3 5">DSM 2895</strain>
    </source>
</reference>
<dbReference type="OrthoDB" id="2680187at2"/>
<accession>A0A0D1WMA7</accession>
<sequence>MILDVIGALACLYVALEIIMSIFHWYKNKKYNCLIYKTDDTKDFFSVANQLTEDGVPFIIRFSSSMRLSYNKCVELTNSTLTRYIYIEKKNENTALHTLKKLGCIKF</sequence>
<gene>
    <name evidence="2" type="ORF">AF333_29940</name>
    <name evidence="3" type="ORF">SAMN04487909_12935</name>
</gene>